<dbReference type="Proteomes" id="UP000179243">
    <property type="component" value="Unassembled WGS sequence"/>
</dbReference>
<dbReference type="EMBL" id="MFYX01000150">
    <property type="protein sequence ID" value="OGK00260.1"/>
    <property type="molecule type" value="Genomic_DNA"/>
</dbReference>
<dbReference type="PROSITE" id="PS51257">
    <property type="entry name" value="PROKAR_LIPOPROTEIN"/>
    <property type="match status" value="1"/>
</dbReference>
<dbReference type="Pfam" id="PF14559">
    <property type="entry name" value="TPR_19"/>
    <property type="match status" value="1"/>
</dbReference>
<feature type="coiled-coil region" evidence="1">
    <location>
        <begin position="88"/>
        <end position="115"/>
    </location>
</feature>
<evidence type="ECO:0000313" key="3">
    <source>
        <dbReference type="Proteomes" id="UP000179243"/>
    </source>
</evidence>
<dbReference type="SUPFAM" id="SSF48452">
    <property type="entry name" value="TPR-like"/>
    <property type="match status" value="1"/>
</dbReference>
<comment type="caution">
    <text evidence="2">The sequence shown here is derived from an EMBL/GenBank/DDBJ whole genome shotgun (WGS) entry which is preliminary data.</text>
</comment>
<proteinExistence type="predicted"/>
<sequence>MNIIRFLAVLMLLGLLAGCVGTKPAVPEGDVLLPEIDIVMVKENADEALKLAQEARLDVEVVSGRLTEVNNQMLNFSEEMASVSGAKVEEIENRLAVLTEEVKNIYRELDTLRMRIKAPKRSNEPAVFDANVFRPGTKEANAALSPDERKYRTAQAYFNNAKYLNAAVAFKEAFNANPNGAFADNCQFWIGESYFNMGQYARAIANYKKIFAYANTDKADDAQMRIAICYSKLGDNEQAVVEFKNMLNKYPQSEYTEEARKYISQLEQ</sequence>
<accession>A0A1F7F0S4</accession>
<keyword evidence="1" id="KW-0175">Coiled coil</keyword>
<dbReference type="AlphaFoldDB" id="A0A1F7F0S4"/>
<evidence type="ECO:0000256" key="1">
    <source>
        <dbReference type="SAM" id="Coils"/>
    </source>
</evidence>
<name>A0A1F7F0S4_UNCRA</name>
<reference evidence="2 3" key="1">
    <citation type="journal article" date="2016" name="Nat. Commun.">
        <title>Thousands of microbial genomes shed light on interconnected biogeochemical processes in an aquifer system.</title>
        <authorList>
            <person name="Anantharaman K."/>
            <person name="Brown C.T."/>
            <person name="Hug L.A."/>
            <person name="Sharon I."/>
            <person name="Castelle C.J."/>
            <person name="Probst A.J."/>
            <person name="Thomas B.C."/>
            <person name="Singh A."/>
            <person name="Wilkins M.J."/>
            <person name="Karaoz U."/>
            <person name="Brodie E.L."/>
            <person name="Williams K.H."/>
            <person name="Hubbard S.S."/>
            <person name="Banfield J.F."/>
        </authorList>
    </citation>
    <scope>NUCLEOTIDE SEQUENCE [LARGE SCALE GENOMIC DNA]</scope>
</reference>
<gene>
    <name evidence="2" type="ORF">A2519_01240</name>
</gene>
<dbReference type="Gene3D" id="1.25.40.10">
    <property type="entry name" value="Tetratricopeptide repeat domain"/>
    <property type="match status" value="1"/>
</dbReference>
<protein>
    <submittedName>
        <fullName evidence="2">Uncharacterized protein</fullName>
    </submittedName>
</protein>
<organism evidence="2 3">
    <name type="scientific">Candidatus Raymondbacteria bacterium RIFOXYD12_FULL_49_13</name>
    <dbReference type="NCBI Taxonomy" id="1817890"/>
    <lineage>
        <taxon>Bacteria</taxon>
        <taxon>Raymondiibacteriota</taxon>
    </lineage>
</organism>
<dbReference type="InterPro" id="IPR011990">
    <property type="entry name" value="TPR-like_helical_dom_sf"/>
</dbReference>
<evidence type="ECO:0000313" key="2">
    <source>
        <dbReference type="EMBL" id="OGK00260.1"/>
    </source>
</evidence>